<evidence type="ECO:0000256" key="4">
    <source>
        <dbReference type="ARBA" id="ARBA00035267"/>
    </source>
</evidence>
<dbReference type="InterPro" id="IPR001684">
    <property type="entry name" value="Ribosomal_bL27"/>
</dbReference>
<evidence type="ECO:0000313" key="6">
    <source>
        <dbReference type="EMBL" id="WFD43384.1"/>
    </source>
</evidence>
<dbReference type="PANTHER" id="PTHR15893">
    <property type="entry name" value="RIBOSOMAL PROTEIN L27"/>
    <property type="match status" value="1"/>
</dbReference>
<dbReference type="EMBL" id="CP118376">
    <property type="protein sequence ID" value="WFD43384.1"/>
    <property type="molecule type" value="Genomic_DNA"/>
</dbReference>
<dbReference type="PROSITE" id="PS00831">
    <property type="entry name" value="RIBOSOMAL_L27"/>
    <property type="match status" value="1"/>
</dbReference>
<dbReference type="GO" id="GO:0005762">
    <property type="term" value="C:mitochondrial large ribosomal subunit"/>
    <property type="evidence" value="ECO:0007669"/>
    <property type="project" value="TreeGrafter"/>
</dbReference>
<protein>
    <recommendedName>
        <fullName evidence="4">Large ribosomal subunit protein bL27m</fullName>
    </recommendedName>
</protein>
<evidence type="ECO:0000256" key="1">
    <source>
        <dbReference type="ARBA" id="ARBA00010797"/>
    </source>
</evidence>
<keyword evidence="2 6" id="KW-0689">Ribosomal protein</keyword>
<evidence type="ECO:0000256" key="5">
    <source>
        <dbReference type="SAM" id="MobiDB-lite"/>
    </source>
</evidence>
<keyword evidence="3" id="KW-0687">Ribonucleoprotein</keyword>
<dbReference type="GO" id="GO:0003735">
    <property type="term" value="F:structural constituent of ribosome"/>
    <property type="evidence" value="ECO:0007669"/>
    <property type="project" value="InterPro"/>
</dbReference>
<dbReference type="FunFam" id="2.40.50.100:FF:000020">
    <property type="entry name" value="50S ribosomal protein L27"/>
    <property type="match status" value="1"/>
</dbReference>
<dbReference type="SUPFAM" id="SSF110324">
    <property type="entry name" value="Ribosomal L27 protein-like"/>
    <property type="match status" value="1"/>
</dbReference>
<dbReference type="InterPro" id="IPR018261">
    <property type="entry name" value="Ribosomal_bL27_CS"/>
</dbReference>
<evidence type="ECO:0000313" key="7">
    <source>
        <dbReference type="Proteomes" id="UP001214628"/>
    </source>
</evidence>
<dbReference type="NCBIfam" id="TIGR00062">
    <property type="entry name" value="L27"/>
    <property type="match status" value="1"/>
</dbReference>
<evidence type="ECO:0000256" key="3">
    <source>
        <dbReference type="ARBA" id="ARBA00023274"/>
    </source>
</evidence>
<sequence length="217" mass="24016">MLGAWRTSSLRVATPIRTALLPSTSLSLATEKLPSFAFGGSIQTRNSAKRGGGTTKNNRNSAGRRLGVKRSGSTFVYPGEIIMRQRGTLWHPGENVMMGRDHTLYATEPGVVSFYKQPVKSPFAKAPTPPLGTMPLRLPQRSLVTQRTPEIVRPHPSSKHKQRRYIGVALHRPAKLPTKLGAPRPRRFDKIDLNALQREKQLQRDGIDPVVLDGSLQ</sequence>
<dbReference type="Gene3D" id="2.40.50.100">
    <property type="match status" value="1"/>
</dbReference>
<dbReference type="AlphaFoldDB" id="A0AAF0FBF7"/>
<reference evidence="6" key="1">
    <citation type="submission" date="2023-02" db="EMBL/GenBank/DDBJ databases">
        <title>Mating type loci evolution in Malassezia.</title>
        <authorList>
            <person name="Coelho M.A."/>
        </authorList>
    </citation>
    <scope>NUCLEOTIDE SEQUENCE</scope>
    <source>
        <strain evidence="6">CBS 14136</strain>
    </source>
</reference>
<proteinExistence type="inferred from homology"/>
<name>A0AAF0FBF7_9BASI</name>
<gene>
    <name evidence="6" type="primary">MRPL2</name>
    <name evidence="6" type="ORF">MPSI1_002045</name>
</gene>
<comment type="similarity">
    <text evidence="1">Belongs to the bacterial ribosomal protein bL27 family.</text>
</comment>
<dbReference type="PRINTS" id="PR00063">
    <property type="entry name" value="RIBOSOMALL27"/>
</dbReference>
<feature type="region of interest" description="Disordered" evidence="5">
    <location>
        <begin position="41"/>
        <end position="65"/>
    </location>
</feature>
<organism evidence="6 7">
    <name type="scientific">Malassezia psittaci</name>
    <dbReference type="NCBI Taxonomy" id="1821823"/>
    <lineage>
        <taxon>Eukaryota</taxon>
        <taxon>Fungi</taxon>
        <taxon>Dikarya</taxon>
        <taxon>Basidiomycota</taxon>
        <taxon>Ustilaginomycotina</taxon>
        <taxon>Malasseziomycetes</taxon>
        <taxon>Malasseziales</taxon>
        <taxon>Malasseziaceae</taxon>
        <taxon>Malassezia</taxon>
    </lineage>
</organism>
<dbReference type="GO" id="GO:0006412">
    <property type="term" value="P:translation"/>
    <property type="evidence" value="ECO:0007669"/>
    <property type="project" value="InterPro"/>
</dbReference>
<evidence type="ECO:0000256" key="2">
    <source>
        <dbReference type="ARBA" id="ARBA00022980"/>
    </source>
</evidence>
<dbReference type="Proteomes" id="UP001214628">
    <property type="component" value="Chromosome 2"/>
</dbReference>
<dbReference type="Pfam" id="PF01016">
    <property type="entry name" value="Ribosomal_L27"/>
    <property type="match status" value="1"/>
</dbReference>
<dbReference type="PANTHER" id="PTHR15893:SF0">
    <property type="entry name" value="LARGE RIBOSOMAL SUBUNIT PROTEIN BL27M"/>
    <property type="match status" value="1"/>
</dbReference>
<accession>A0AAF0FBF7</accession>
<keyword evidence="7" id="KW-1185">Reference proteome</keyword>